<organism evidence="7 8">
    <name type="scientific">Aspergillus pseudocaelatus</name>
    <dbReference type="NCBI Taxonomy" id="1825620"/>
    <lineage>
        <taxon>Eukaryota</taxon>
        <taxon>Fungi</taxon>
        <taxon>Dikarya</taxon>
        <taxon>Ascomycota</taxon>
        <taxon>Pezizomycotina</taxon>
        <taxon>Eurotiomycetes</taxon>
        <taxon>Eurotiomycetidae</taxon>
        <taxon>Eurotiales</taxon>
        <taxon>Aspergillaceae</taxon>
        <taxon>Aspergillus</taxon>
        <taxon>Aspergillus subgen. Circumdati</taxon>
    </lineage>
</organism>
<comment type="similarity">
    <text evidence="2">Belongs to the AIM9 family.</text>
</comment>
<evidence type="ECO:0000256" key="4">
    <source>
        <dbReference type="ARBA" id="ARBA00022946"/>
    </source>
</evidence>
<comment type="subcellular location">
    <subcellularLocation>
        <location evidence="1">Mitochondrion</location>
    </subcellularLocation>
</comment>
<reference evidence="7 8" key="1">
    <citation type="submission" date="2019-04" db="EMBL/GenBank/DDBJ databases">
        <authorList>
            <consortium name="DOE Joint Genome Institute"/>
            <person name="Mondo S."/>
            <person name="Kjaerbolling I."/>
            <person name="Vesth T."/>
            <person name="Frisvad J.C."/>
            <person name="Nybo J.L."/>
            <person name="Theobald S."/>
            <person name="Kildgaard S."/>
            <person name="Isbrandt T."/>
            <person name="Kuo A."/>
            <person name="Sato A."/>
            <person name="Lyhne E.K."/>
            <person name="Kogle M.E."/>
            <person name="Wiebenga A."/>
            <person name="Kun R.S."/>
            <person name="Lubbers R.J."/>
            <person name="Makela M.R."/>
            <person name="Barry K."/>
            <person name="Chovatia M."/>
            <person name="Clum A."/>
            <person name="Daum C."/>
            <person name="Haridas S."/>
            <person name="He G."/>
            <person name="LaButti K."/>
            <person name="Lipzen A."/>
            <person name="Riley R."/>
            <person name="Salamov A."/>
            <person name="Simmons B.A."/>
            <person name="Magnuson J.K."/>
            <person name="Henrissat B."/>
            <person name="Mortensen U.H."/>
            <person name="Larsen T.O."/>
            <person name="Devries R.P."/>
            <person name="Grigoriev I.V."/>
            <person name="Machida M."/>
            <person name="Baker S.E."/>
            <person name="Andersen M.R."/>
            <person name="Cantor M.N."/>
            <person name="Hua S.X."/>
        </authorList>
    </citation>
    <scope>NUCLEOTIDE SEQUENCE [LARGE SCALE GENOMIC DNA]</scope>
    <source>
        <strain evidence="7 8">CBS 117616</strain>
    </source>
</reference>
<evidence type="ECO:0000256" key="3">
    <source>
        <dbReference type="ARBA" id="ARBA00016197"/>
    </source>
</evidence>
<evidence type="ECO:0000256" key="1">
    <source>
        <dbReference type="ARBA" id="ARBA00004173"/>
    </source>
</evidence>
<dbReference type="SUPFAM" id="SSF56112">
    <property type="entry name" value="Protein kinase-like (PK-like)"/>
    <property type="match status" value="1"/>
</dbReference>
<protein>
    <recommendedName>
        <fullName evidence="3">Altered inheritance of mitochondria protein 9, mitochondrial</fullName>
    </recommendedName>
    <alternativeName>
        <fullName evidence="6">Found in mitochondrial proteome protein 29</fullName>
    </alternativeName>
</protein>
<keyword evidence="4" id="KW-0809">Transit peptide</keyword>
<gene>
    <name evidence="7" type="ORF">BDV36DRAFT_306002</name>
</gene>
<evidence type="ECO:0000313" key="7">
    <source>
        <dbReference type="EMBL" id="KAE8423468.1"/>
    </source>
</evidence>
<dbReference type="EMBL" id="ML735688">
    <property type="protein sequence ID" value="KAE8423468.1"/>
    <property type="molecule type" value="Genomic_DNA"/>
</dbReference>
<evidence type="ECO:0000313" key="8">
    <source>
        <dbReference type="Proteomes" id="UP000325395"/>
    </source>
</evidence>
<dbReference type="PANTHER" id="PTHR36091:SF1">
    <property type="entry name" value="ALTERED INHERITANCE OF MITOCHONDRIA PROTEIN 9, MITOCHONDRIAL"/>
    <property type="match status" value="1"/>
</dbReference>
<dbReference type="InterPro" id="IPR051035">
    <property type="entry name" value="Mito_inheritance_9"/>
</dbReference>
<dbReference type="InterPro" id="IPR011009">
    <property type="entry name" value="Kinase-like_dom_sf"/>
</dbReference>
<evidence type="ECO:0000256" key="6">
    <source>
        <dbReference type="ARBA" id="ARBA00031849"/>
    </source>
</evidence>
<dbReference type="Proteomes" id="UP000325395">
    <property type="component" value="Unassembled WGS sequence"/>
</dbReference>
<name>A0ABQ6X3P8_9EURO</name>
<evidence type="ECO:0000256" key="5">
    <source>
        <dbReference type="ARBA" id="ARBA00023128"/>
    </source>
</evidence>
<keyword evidence="8" id="KW-1185">Reference proteome</keyword>
<keyword evidence="5" id="KW-0496">Mitochondrion</keyword>
<proteinExistence type="inferred from homology"/>
<accession>A0ABQ6X3P8</accession>
<sequence length="388" mass="44500">MSSVGTRQSYVDFFRYTSGCWLWDEEQQLRERFSPFNVPELHKVAASSVEANKCIATAKLAIPHPIAGPHPKLQPWNTYGSLYYASENIPGAVAAEVIGDVPTEVRNTVMHRFAIGPVAERDFWNKERATMRIDRGPWNQPREFVVSLARRELEWIQQYAMPKPADDPLVSAASQNSPSCHITLLQKYLKVAPFLLPNDPVVVAPHKWHADLHAGNIFVDKGKISSVIDWQGIWAVPLHISRCHPRLNLEPDEKFKIRKHMSSSIILYLYEKQTSKENPLLSKVSILVMAEQDDIIPLRESLIRVEKYWNEFETDAPCPIHFTESELQTFPEESEGWNDVQEFWDSVASIINRDGCGSFTELRELGLKSMVGKEREDFKEQTQWVEKT</sequence>
<evidence type="ECO:0000256" key="2">
    <source>
        <dbReference type="ARBA" id="ARBA00005543"/>
    </source>
</evidence>
<dbReference type="PANTHER" id="PTHR36091">
    <property type="entry name" value="ALTERED INHERITANCE OF MITOCHONDRIA PROTEIN 9, MITOCHONDRIAL"/>
    <property type="match status" value="1"/>
</dbReference>